<evidence type="ECO:0000259" key="7">
    <source>
        <dbReference type="Pfam" id="PF14768"/>
    </source>
</evidence>
<reference evidence="9" key="1">
    <citation type="journal article" date="2014" name="PLoS ONE">
        <title>Transcriptome-Based Identification of ABC Transporters in the Western Tarnished Plant Bug Lygus hesperus.</title>
        <authorList>
            <person name="Hull J.J."/>
            <person name="Chaney K."/>
            <person name="Geib S.M."/>
            <person name="Fabrick J.A."/>
            <person name="Brent C.S."/>
            <person name="Walsh D."/>
            <person name="Lavine L.C."/>
        </authorList>
    </citation>
    <scope>NUCLEOTIDE SEQUENCE</scope>
</reference>
<reference evidence="10" key="3">
    <citation type="journal article" date="2016" name="Gigascience">
        <title>De novo construction of an expanded transcriptome assembly for the western tarnished plant bug, Lygus hesperus.</title>
        <authorList>
            <person name="Tassone E.E."/>
            <person name="Geib S.M."/>
            <person name="Hall B."/>
            <person name="Fabrick J.A."/>
            <person name="Brent C.S."/>
            <person name="Hull J.J."/>
        </authorList>
    </citation>
    <scope>NUCLEOTIDE SEQUENCE</scope>
</reference>
<dbReference type="EMBL" id="GDHC01010395">
    <property type="protein sequence ID" value="JAQ08234.1"/>
    <property type="molecule type" value="Transcribed_RNA"/>
</dbReference>
<gene>
    <name evidence="9" type="primary">RPAIN_1</name>
    <name evidence="8" type="synonym">RPAIN_2</name>
    <name evidence="8" type="ORF">CM83_43444</name>
    <name evidence="9" type="ORF">CM83_43445</name>
    <name evidence="10" type="ORF">g.49877</name>
</gene>
<dbReference type="InterPro" id="IPR028156">
    <property type="entry name" value="RIP"/>
</dbReference>
<organism evidence="9">
    <name type="scientific">Lygus hesperus</name>
    <name type="common">Western plant bug</name>
    <dbReference type="NCBI Taxonomy" id="30085"/>
    <lineage>
        <taxon>Eukaryota</taxon>
        <taxon>Metazoa</taxon>
        <taxon>Ecdysozoa</taxon>
        <taxon>Arthropoda</taxon>
        <taxon>Hexapoda</taxon>
        <taxon>Insecta</taxon>
        <taxon>Pterygota</taxon>
        <taxon>Neoptera</taxon>
        <taxon>Paraneoptera</taxon>
        <taxon>Hemiptera</taxon>
        <taxon>Heteroptera</taxon>
        <taxon>Panheteroptera</taxon>
        <taxon>Cimicomorpha</taxon>
        <taxon>Miridae</taxon>
        <taxon>Mirini</taxon>
        <taxon>Lygus</taxon>
    </lineage>
</organism>
<dbReference type="GO" id="GO:0008270">
    <property type="term" value="F:zinc ion binding"/>
    <property type="evidence" value="ECO:0007669"/>
    <property type="project" value="UniProtKB-KW"/>
</dbReference>
<evidence type="ECO:0000313" key="9">
    <source>
        <dbReference type="EMBL" id="JAG33895.1"/>
    </source>
</evidence>
<keyword evidence="2" id="KW-0479">Metal-binding</keyword>
<feature type="domain" description="RPA-interacting protein N-terminal" evidence="6">
    <location>
        <begin position="22"/>
        <end position="60"/>
    </location>
</feature>
<name>A0A0A9YWF4_LYGHE</name>
<dbReference type="GO" id="GO:0006606">
    <property type="term" value="P:protein import into nucleus"/>
    <property type="evidence" value="ECO:0007669"/>
    <property type="project" value="TreeGrafter"/>
</dbReference>
<dbReference type="InterPro" id="IPR028159">
    <property type="entry name" value="RPA_interact_C_dom"/>
</dbReference>
<evidence type="ECO:0000256" key="2">
    <source>
        <dbReference type="ARBA" id="ARBA00022723"/>
    </source>
</evidence>
<keyword evidence="4" id="KW-0862">Zinc</keyword>
<sequence length="212" mass="24543">MFGLATGDVLISPRMDSKLRDRSSMYKRRNESPKFRDLLRERCRSRIKASRRALLTEFRQKADNDTLRDVFSNILHEEIKILKEGAPESKEEDNLPEEYPDDEEQWLLTEYEKVLEDEANTLFGEWENEVICPLCEKSALVPTIDDSVACYKCCQRFPDGTSLHGLREVLDRSIETHNTSCTEKCQFALISDNELTGFYQICDSCGLMINLL</sequence>
<dbReference type="EMBL" id="GBHO01009709">
    <property type="protein sequence ID" value="JAG33895.1"/>
    <property type="molecule type" value="Transcribed_RNA"/>
</dbReference>
<keyword evidence="3" id="KW-0863">Zinc-finger</keyword>
<dbReference type="AlphaFoldDB" id="A0A0A9YWF4"/>
<dbReference type="InterPro" id="IPR028158">
    <property type="entry name" value="RPA_interact_N_dom"/>
</dbReference>
<evidence type="ECO:0000256" key="5">
    <source>
        <dbReference type="ARBA" id="ARBA00023242"/>
    </source>
</evidence>
<feature type="domain" description="RPA-interacting protein C-terminal" evidence="7">
    <location>
        <begin position="131"/>
        <end position="208"/>
    </location>
</feature>
<dbReference type="PANTHER" id="PTHR31742:SF1">
    <property type="entry name" value="RPA-INTERACTING PROTEIN"/>
    <property type="match status" value="1"/>
</dbReference>
<comment type="subcellular location">
    <subcellularLocation>
        <location evidence="1">Nucleus</location>
    </subcellularLocation>
</comment>
<dbReference type="EMBL" id="GBHO01009712">
    <property type="protein sequence ID" value="JAG33892.1"/>
    <property type="molecule type" value="Transcribed_RNA"/>
</dbReference>
<keyword evidence="5" id="KW-0539">Nucleus</keyword>
<proteinExistence type="predicted"/>
<protein>
    <submittedName>
        <fullName evidence="9">RPA-interacting protein</fullName>
    </submittedName>
</protein>
<evidence type="ECO:0000259" key="6">
    <source>
        <dbReference type="Pfam" id="PF14766"/>
    </source>
</evidence>
<dbReference type="Pfam" id="PF14766">
    <property type="entry name" value="RPA_interact_N"/>
    <property type="match status" value="1"/>
</dbReference>
<evidence type="ECO:0000313" key="8">
    <source>
        <dbReference type="EMBL" id="JAG33892.1"/>
    </source>
</evidence>
<evidence type="ECO:0000256" key="4">
    <source>
        <dbReference type="ARBA" id="ARBA00022833"/>
    </source>
</evidence>
<accession>A0A0A9YWF4</accession>
<dbReference type="PANTHER" id="PTHR31742">
    <property type="entry name" value="RPA-INTERACTING PROTEIN RPAIN"/>
    <property type="match status" value="1"/>
</dbReference>
<dbReference type="Pfam" id="PF14768">
    <property type="entry name" value="RPA_interact_C"/>
    <property type="match status" value="1"/>
</dbReference>
<evidence type="ECO:0000313" key="10">
    <source>
        <dbReference type="EMBL" id="JAQ08234.1"/>
    </source>
</evidence>
<reference evidence="9" key="2">
    <citation type="submission" date="2014-07" db="EMBL/GenBank/DDBJ databases">
        <authorList>
            <person name="Hull J."/>
        </authorList>
    </citation>
    <scope>NUCLEOTIDE SEQUENCE</scope>
</reference>
<evidence type="ECO:0000256" key="1">
    <source>
        <dbReference type="ARBA" id="ARBA00004123"/>
    </source>
</evidence>
<dbReference type="GO" id="GO:0005634">
    <property type="term" value="C:nucleus"/>
    <property type="evidence" value="ECO:0007669"/>
    <property type="project" value="UniProtKB-SubCell"/>
</dbReference>
<evidence type="ECO:0000256" key="3">
    <source>
        <dbReference type="ARBA" id="ARBA00022771"/>
    </source>
</evidence>